<proteinExistence type="predicted"/>
<keyword evidence="1" id="KW-0472">Membrane</keyword>
<name>A0A8J3ZAZ5_9ACTN</name>
<protein>
    <recommendedName>
        <fullName evidence="4">DUF3040 domain-containing protein</fullName>
    </recommendedName>
</protein>
<sequence length="106" mass="11733">MSKERAVRRAARLAEAEAAQARRDRLQARAAQRRALARRLRPRVGRTGRMFARRSRGQRAAIVAGCLGVLVLVWLLVGSLTLRVAITVLVVLVAPAIVVLAFDRRI</sequence>
<accession>A0A8J3ZAZ5</accession>
<keyword evidence="1" id="KW-0812">Transmembrane</keyword>
<dbReference type="EMBL" id="BOPG01000034">
    <property type="protein sequence ID" value="GIJ58386.1"/>
    <property type="molecule type" value="Genomic_DNA"/>
</dbReference>
<reference evidence="2" key="1">
    <citation type="submission" date="2021-01" db="EMBL/GenBank/DDBJ databases">
        <title>Whole genome shotgun sequence of Virgisporangium aurantiacum NBRC 16421.</title>
        <authorList>
            <person name="Komaki H."/>
            <person name="Tamura T."/>
        </authorList>
    </citation>
    <scope>NUCLEOTIDE SEQUENCE</scope>
    <source>
        <strain evidence="2">NBRC 16421</strain>
    </source>
</reference>
<gene>
    <name evidence="2" type="ORF">Vau01_059020</name>
</gene>
<dbReference type="RefSeq" id="WP_203999028.1">
    <property type="nucleotide sequence ID" value="NZ_BOPG01000034.1"/>
</dbReference>
<keyword evidence="1" id="KW-1133">Transmembrane helix</keyword>
<evidence type="ECO:0008006" key="4">
    <source>
        <dbReference type="Google" id="ProtNLM"/>
    </source>
</evidence>
<evidence type="ECO:0000313" key="3">
    <source>
        <dbReference type="Proteomes" id="UP000612585"/>
    </source>
</evidence>
<feature type="transmembrane region" description="Helical" evidence="1">
    <location>
        <begin position="83"/>
        <end position="102"/>
    </location>
</feature>
<feature type="transmembrane region" description="Helical" evidence="1">
    <location>
        <begin position="59"/>
        <end position="77"/>
    </location>
</feature>
<organism evidence="2 3">
    <name type="scientific">Virgisporangium aurantiacum</name>
    <dbReference type="NCBI Taxonomy" id="175570"/>
    <lineage>
        <taxon>Bacteria</taxon>
        <taxon>Bacillati</taxon>
        <taxon>Actinomycetota</taxon>
        <taxon>Actinomycetes</taxon>
        <taxon>Micromonosporales</taxon>
        <taxon>Micromonosporaceae</taxon>
        <taxon>Virgisporangium</taxon>
    </lineage>
</organism>
<evidence type="ECO:0000313" key="2">
    <source>
        <dbReference type="EMBL" id="GIJ58386.1"/>
    </source>
</evidence>
<keyword evidence="3" id="KW-1185">Reference proteome</keyword>
<evidence type="ECO:0000256" key="1">
    <source>
        <dbReference type="SAM" id="Phobius"/>
    </source>
</evidence>
<comment type="caution">
    <text evidence="2">The sequence shown here is derived from an EMBL/GenBank/DDBJ whole genome shotgun (WGS) entry which is preliminary data.</text>
</comment>
<dbReference type="Proteomes" id="UP000612585">
    <property type="component" value="Unassembled WGS sequence"/>
</dbReference>
<dbReference type="AlphaFoldDB" id="A0A8J3ZAZ5"/>